<dbReference type="Proteomes" id="UP001185092">
    <property type="component" value="Unassembled WGS sequence"/>
</dbReference>
<evidence type="ECO:0000313" key="2">
    <source>
        <dbReference type="EMBL" id="MDR6238741.1"/>
    </source>
</evidence>
<feature type="transmembrane region" description="Helical" evidence="1">
    <location>
        <begin position="34"/>
        <end position="54"/>
    </location>
</feature>
<dbReference type="EMBL" id="JAVDQD010000002">
    <property type="protein sequence ID" value="MDR6238741.1"/>
    <property type="molecule type" value="Genomic_DNA"/>
</dbReference>
<keyword evidence="1" id="KW-0812">Transmembrane</keyword>
<proteinExistence type="predicted"/>
<keyword evidence="3" id="KW-1185">Reference proteome</keyword>
<dbReference type="RefSeq" id="WP_309938247.1">
    <property type="nucleotide sequence ID" value="NZ_AP025305.1"/>
</dbReference>
<keyword evidence="1" id="KW-1133">Transmembrane helix</keyword>
<keyword evidence="1" id="KW-0472">Membrane</keyword>
<evidence type="ECO:0000313" key="3">
    <source>
        <dbReference type="Proteomes" id="UP001185092"/>
    </source>
</evidence>
<accession>A0AAE3XMZ7</accession>
<name>A0AAE3XMZ7_9BACT</name>
<protein>
    <submittedName>
        <fullName evidence="2">Uncharacterized protein</fullName>
    </submittedName>
</protein>
<organism evidence="2 3">
    <name type="scientific">Aureibacter tunicatorum</name>
    <dbReference type="NCBI Taxonomy" id="866807"/>
    <lineage>
        <taxon>Bacteria</taxon>
        <taxon>Pseudomonadati</taxon>
        <taxon>Bacteroidota</taxon>
        <taxon>Cytophagia</taxon>
        <taxon>Cytophagales</taxon>
        <taxon>Persicobacteraceae</taxon>
        <taxon>Aureibacter</taxon>
    </lineage>
</organism>
<sequence>MKNQVLTDKEETELPTDLQNDDEKVWSDKKWKNIYLGVFLSLVFMLCLLAWITITY</sequence>
<gene>
    <name evidence="2" type="ORF">HNQ88_001778</name>
</gene>
<comment type="caution">
    <text evidence="2">The sequence shown here is derived from an EMBL/GenBank/DDBJ whole genome shotgun (WGS) entry which is preliminary data.</text>
</comment>
<evidence type="ECO:0000256" key="1">
    <source>
        <dbReference type="SAM" id="Phobius"/>
    </source>
</evidence>
<reference evidence="2" key="1">
    <citation type="submission" date="2023-07" db="EMBL/GenBank/DDBJ databases">
        <title>Genomic Encyclopedia of Type Strains, Phase IV (KMG-IV): sequencing the most valuable type-strain genomes for metagenomic binning, comparative biology and taxonomic classification.</title>
        <authorList>
            <person name="Goeker M."/>
        </authorList>
    </citation>
    <scope>NUCLEOTIDE SEQUENCE</scope>
    <source>
        <strain evidence="2">DSM 26174</strain>
    </source>
</reference>
<dbReference type="AlphaFoldDB" id="A0AAE3XMZ7"/>